<evidence type="ECO:0000256" key="2">
    <source>
        <dbReference type="ARBA" id="ARBA00022448"/>
    </source>
</evidence>
<evidence type="ECO:0000256" key="7">
    <source>
        <dbReference type="RuleBase" id="RU363032"/>
    </source>
</evidence>
<dbReference type="PROSITE" id="PS50928">
    <property type="entry name" value="ABC_TM1"/>
    <property type="match status" value="1"/>
</dbReference>
<dbReference type="CDD" id="cd06261">
    <property type="entry name" value="TM_PBP2"/>
    <property type="match status" value="1"/>
</dbReference>
<dbReference type="SUPFAM" id="SSF161098">
    <property type="entry name" value="MetI-like"/>
    <property type="match status" value="1"/>
</dbReference>
<feature type="transmembrane region" description="Helical" evidence="7">
    <location>
        <begin position="70"/>
        <end position="95"/>
    </location>
</feature>
<comment type="subcellular location">
    <subcellularLocation>
        <location evidence="1 7">Cell membrane</location>
        <topology evidence="1 7">Multi-pass membrane protein</topology>
    </subcellularLocation>
</comment>
<dbReference type="InterPro" id="IPR035906">
    <property type="entry name" value="MetI-like_sf"/>
</dbReference>
<feature type="transmembrane region" description="Helical" evidence="7">
    <location>
        <begin position="266"/>
        <end position="287"/>
    </location>
</feature>
<dbReference type="RefSeq" id="WP_076321888.1">
    <property type="nucleotide sequence ID" value="NZ_JBCMZZ010000009.1"/>
</dbReference>
<keyword evidence="2 7" id="KW-0813">Transport</keyword>
<dbReference type="InterPro" id="IPR000515">
    <property type="entry name" value="MetI-like"/>
</dbReference>
<feature type="domain" description="ABC transmembrane type-1" evidence="8">
    <location>
        <begin position="70"/>
        <end position="283"/>
    </location>
</feature>
<protein>
    <submittedName>
        <fullName evidence="9">ABC transporter permease</fullName>
    </submittedName>
</protein>
<keyword evidence="5 7" id="KW-1133">Transmembrane helix</keyword>
<reference evidence="9 10" key="1">
    <citation type="submission" date="2016-11" db="EMBL/GenBank/DDBJ databases">
        <title>Paenibacillus species isolates.</title>
        <authorList>
            <person name="Beno S.M."/>
        </authorList>
    </citation>
    <scope>NUCLEOTIDE SEQUENCE [LARGE SCALE GENOMIC DNA]</scope>
    <source>
        <strain evidence="9 10">FSL F4-0100</strain>
    </source>
</reference>
<evidence type="ECO:0000256" key="5">
    <source>
        <dbReference type="ARBA" id="ARBA00022989"/>
    </source>
</evidence>
<dbReference type="EMBL" id="MRTF01000002">
    <property type="protein sequence ID" value="OME95070.1"/>
    <property type="molecule type" value="Genomic_DNA"/>
</dbReference>
<keyword evidence="6 7" id="KW-0472">Membrane</keyword>
<evidence type="ECO:0000313" key="9">
    <source>
        <dbReference type="EMBL" id="OME95070.1"/>
    </source>
</evidence>
<evidence type="ECO:0000256" key="3">
    <source>
        <dbReference type="ARBA" id="ARBA00022475"/>
    </source>
</evidence>
<feature type="transmembrane region" description="Helical" evidence="7">
    <location>
        <begin position="161"/>
        <end position="182"/>
    </location>
</feature>
<dbReference type="OrthoDB" id="9785347at2"/>
<name>A0A1R1B6H8_PAELA</name>
<keyword evidence="4 7" id="KW-0812">Transmembrane</keyword>
<gene>
    <name evidence="9" type="ORF">BK123_08260</name>
</gene>
<dbReference type="STRING" id="1401.BK123_08260"/>
<dbReference type="PANTHER" id="PTHR30193:SF37">
    <property type="entry name" value="INNER MEMBRANE ABC TRANSPORTER PERMEASE PROTEIN YCJO"/>
    <property type="match status" value="1"/>
</dbReference>
<accession>A0A1R1B6H8</accession>
<feature type="transmembrane region" description="Helical" evidence="7">
    <location>
        <begin position="203"/>
        <end position="227"/>
    </location>
</feature>
<keyword evidence="3" id="KW-1003">Cell membrane</keyword>
<dbReference type="Gene3D" id="1.10.3720.10">
    <property type="entry name" value="MetI-like"/>
    <property type="match status" value="1"/>
</dbReference>
<evidence type="ECO:0000259" key="8">
    <source>
        <dbReference type="PROSITE" id="PS50928"/>
    </source>
</evidence>
<feature type="transmembrane region" description="Helical" evidence="7">
    <location>
        <begin position="115"/>
        <end position="141"/>
    </location>
</feature>
<evidence type="ECO:0000256" key="1">
    <source>
        <dbReference type="ARBA" id="ARBA00004651"/>
    </source>
</evidence>
<dbReference type="GO" id="GO:0005886">
    <property type="term" value="C:plasma membrane"/>
    <property type="evidence" value="ECO:0007669"/>
    <property type="project" value="UniProtKB-SubCell"/>
</dbReference>
<dbReference type="AlphaFoldDB" id="A0A1R1B6H8"/>
<comment type="caution">
    <text evidence="9">The sequence shown here is derived from an EMBL/GenBank/DDBJ whole genome shotgun (WGS) entry which is preliminary data.</text>
</comment>
<sequence>MFKKNYRQDNGVAYLLLAPIVILLTIFVIIPFFYALRVSFYNWSFYQDSTFVGLQNFYMVLTDDLFLQSIWVGLKFALMVVPTMLILSFLFANIIKNLGSGFASVVKTSVYIPTIISGIVASVIFVFIFDYAGGLANYIIGLFGYEPKAWLAEVATALPSIAAPAVWLGFGLTTLIMLAGLHDIPKSYYEAAELEGAGTFVRMWYITIPLMRNVILYLLVTGFTAQISQFELSLVMTGGGPLSETTTPNLYILNHFRNDVMVGNSIAASLLLFVVLGSISAIIFRVLNSEKAIDG</sequence>
<dbReference type="Pfam" id="PF00528">
    <property type="entry name" value="BPD_transp_1"/>
    <property type="match status" value="1"/>
</dbReference>
<dbReference type="InterPro" id="IPR051393">
    <property type="entry name" value="ABC_transporter_permease"/>
</dbReference>
<evidence type="ECO:0000256" key="4">
    <source>
        <dbReference type="ARBA" id="ARBA00022692"/>
    </source>
</evidence>
<dbReference type="Proteomes" id="UP000187074">
    <property type="component" value="Unassembled WGS sequence"/>
</dbReference>
<evidence type="ECO:0000256" key="6">
    <source>
        <dbReference type="ARBA" id="ARBA00023136"/>
    </source>
</evidence>
<dbReference type="GO" id="GO:0055085">
    <property type="term" value="P:transmembrane transport"/>
    <property type="evidence" value="ECO:0007669"/>
    <property type="project" value="InterPro"/>
</dbReference>
<feature type="transmembrane region" description="Helical" evidence="7">
    <location>
        <begin position="12"/>
        <end position="36"/>
    </location>
</feature>
<dbReference type="PANTHER" id="PTHR30193">
    <property type="entry name" value="ABC TRANSPORTER PERMEASE PROTEIN"/>
    <property type="match status" value="1"/>
</dbReference>
<organism evidence="9 10">
    <name type="scientific">Paenibacillus lautus</name>
    <name type="common">Bacillus lautus</name>
    <dbReference type="NCBI Taxonomy" id="1401"/>
    <lineage>
        <taxon>Bacteria</taxon>
        <taxon>Bacillati</taxon>
        <taxon>Bacillota</taxon>
        <taxon>Bacilli</taxon>
        <taxon>Bacillales</taxon>
        <taxon>Paenibacillaceae</taxon>
        <taxon>Paenibacillus</taxon>
    </lineage>
</organism>
<evidence type="ECO:0000313" key="10">
    <source>
        <dbReference type="Proteomes" id="UP000187074"/>
    </source>
</evidence>
<comment type="similarity">
    <text evidence="7">Belongs to the binding-protein-dependent transport system permease family.</text>
</comment>
<proteinExistence type="inferred from homology"/>